<name>A0A176TGY2_9LACO</name>
<dbReference type="InterPro" id="IPR036388">
    <property type="entry name" value="WH-like_DNA-bd_sf"/>
</dbReference>
<dbReference type="InterPro" id="IPR039425">
    <property type="entry name" value="RNA_pol_sigma-70-like"/>
</dbReference>
<evidence type="ECO:0000313" key="9">
    <source>
        <dbReference type="Proteomes" id="UP000077280"/>
    </source>
</evidence>
<dbReference type="GO" id="GO:0003677">
    <property type="term" value="F:DNA binding"/>
    <property type="evidence" value="ECO:0007669"/>
    <property type="project" value="InterPro"/>
</dbReference>
<evidence type="ECO:0000256" key="4">
    <source>
        <dbReference type="ARBA" id="ARBA00023163"/>
    </source>
</evidence>
<keyword evidence="9" id="KW-1185">Reference proteome</keyword>
<gene>
    <name evidence="8" type="ORF">A7K95_01630</name>
    <name evidence="7" type="ORF">GA842_00690</name>
</gene>
<keyword evidence="3" id="KW-0731">Sigma factor</keyword>
<evidence type="ECO:0000313" key="8">
    <source>
        <dbReference type="EMBL" id="OAD63256.1"/>
    </source>
</evidence>
<evidence type="ECO:0000313" key="7">
    <source>
        <dbReference type="EMBL" id="MDV7693412.1"/>
    </source>
</evidence>
<protein>
    <submittedName>
        <fullName evidence="7">Sigma-70 family RNA polymerase sigma factor</fullName>
    </submittedName>
</protein>
<dbReference type="InterPro" id="IPR013249">
    <property type="entry name" value="RNA_pol_sigma70_r4_t2"/>
</dbReference>
<evidence type="ECO:0000256" key="2">
    <source>
        <dbReference type="ARBA" id="ARBA00023015"/>
    </source>
</evidence>
<dbReference type="InterPro" id="IPR007627">
    <property type="entry name" value="RNA_pol_sigma70_r2"/>
</dbReference>
<comment type="similarity">
    <text evidence="1">Belongs to the sigma-70 factor family. ECF subfamily.</text>
</comment>
<feature type="domain" description="RNA polymerase sigma-70 region 2" evidence="5">
    <location>
        <begin position="35"/>
        <end position="89"/>
    </location>
</feature>
<dbReference type="SUPFAM" id="SSF88659">
    <property type="entry name" value="Sigma3 and sigma4 domains of RNA polymerase sigma factors"/>
    <property type="match status" value="1"/>
</dbReference>
<evidence type="ECO:0000313" key="10">
    <source>
        <dbReference type="Proteomes" id="UP001275867"/>
    </source>
</evidence>
<dbReference type="RefSeq" id="WP_057784677.1">
    <property type="nucleotide sequence ID" value="NZ_BJWE01000039.1"/>
</dbReference>
<sequence>MNKVKIRTVKRAIRGDQQAFSQLVLGQADYLTRTGHLYLSRDVDVQDAISETTLIALHSISQLQKPALFRTWLTRILIRQCYRRYSEQAHEVCDLADLPEMPTNLANVSVDEKLDLLGGLKRLNDGYRQVLLMFYYNGLSIHEISDLIGMPENTVKSHLKRGKSQLKTWLGGDYFEK</sequence>
<dbReference type="InterPro" id="IPR013324">
    <property type="entry name" value="RNA_pol_sigma_r3/r4-like"/>
</dbReference>
<dbReference type="PANTHER" id="PTHR43133">
    <property type="entry name" value="RNA POLYMERASE ECF-TYPE SIGMA FACTO"/>
    <property type="match status" value="1"/>
</dbReference>
<dbReference type="Proteomes" id="UP001275867">
    <property type="component" value="Unassembled WGS sequence"/>
</dbReference>
<dbReference type="EMBL" id="WERX01000002">
    <property type="protein sequence ID" value="MDV7693412.1"/>
    <property type="molecule type" value="Genomic_DNA"/>
</dbReference>
<dbReference type="PANTHER" id="PTHR43133:SF51">
    <property type="entry name" value="RNA POLYMERASE SIGMA FACTOR"/>
    <property type="match status" value="1"/>
</dbReference>
<dbReference type="Pfam" id="PF08281">
    <property type="entry name" value="Sigma70_r4_2"/>
    <property type="match status" value="1"/>
</dbReference>
<dbReference type="InterPro" id="IPR014284">
    <property type="entry name" value="RNA_pol_sigma-70_dom"/>
</dbReference>
<feature type="domain" description="RNA polymerase sigma factor 70 region 4 type 2" evidence="6">
    <location>
        <begin position="120"/>
        <end position="166"/>
    </location>
</feature>
<dbReference type="Gene3D" id="1.10.1740.10">
    <property type="match status" value="1"/>
</dbReference>
<dbReference type="CDD" id="cd06171">
    <property type="entry name" value="Sigma70_r4"/>
    <property type="match status" value="1"/>
</dbReference>
<reference evidence="8 9" key="1">
    <citation type="submission" date="2016-05" db="EMBL/GenBank/DDBJ databases">
        <title>Draft genome sequence of Pediococcus parvulus 2.6, a probiotic beta-glucan producer strain.</title>
        <authorList>
            <person name="Mohedano M.L."/>
            <person name="Perez-Ramos A."/>
            <person name="Duenas M.T."/>
            <person name="Lamontanara A."/>
            <person name="Orru L."/>
            <person name="Spano G."/>
            <person name="Capozzi V."/>
            <person name="Lopez P."/>
        </authorList>
    </citation>
    <scope>NUCLEOTIDE SEQUENCE [LARGE SCALE GENOMIC DNA]</scope>
    <source>
        <strain evidence="8 9">2.6</strain>
    </source>
</reference>
<dbReference type="Pfam" id="PF04542">
    <property type="entry name" value="Sigma70_r2"/>
    <property type="match status" value="1"/>
</dbReference>
<dbReference type="GO" id="GO:0006352">
    <property type="term" value="P:DNA-templated transcription initiation"/>
    <property type="evidence" value="ECO:0007669"/>
    <property type="project" value="InterPro"/>
</dbReference>
<evidence type="ECO:0000259" key="6">
    <source>
        <dbReference type="Pfam" id="PF08281"/>
    </source>
</evidence>
<reference evidence="7" key="2">
    <citation type="submission" date="2019-10" db="EMBL/GenBank/DDBJ databases">
        <title>Malate fermentation in French cider.</title>
        <authorList>
            <person name="Cousin F.J."/>
            <person name="Medina Fernandez S."/>
            <person name="Misery B."/>
            <person name="Laplace J.-M."/>
            <person name="Cretenet M."/>
        </authorList>
    </citation>
    <scope>NUCLEOTIDE SEQUENCE</scope>
    <source>
        <strain evidence="7">UCMA15901</strain>
    </source>
</reference>
<dbReference type="AlphaFoldDB" id="A0A176TGY2"/>
<dbReference type="InterPro" id="IPR013325">
    <property type="entry name" value="RNA_pol_sigma_r2"/>
</dbReference>
<dbReference type="OrthoDB" id="9782703at2"/>
<evidence type="ECO:0000256" key="1">
    <source>
        <dbReference type="ARBA" id="ARBA00010641"/>
    </source>
</evidence>
<dbReference type="EMBL" id="LXND01000083">
    <property type="protein sequence ID" value="OAD63256.1"/>
    <property type="molecule type" value="Genomic_DNA"/>
</dbReference>
<evidence type="ECO:0000256" key="3">
    <source>
        <dbReference type="ARBA" id="ARBA00023082"/>
    </source>
</evidence>
<keyword evidence="4" id="KW-0804">Transcription</keyword>
<proteinExistence type="inferred from homology"/>
<dbReference type="GO" id="GO:0016987">
    <property type="term" value="F:sigma factor activity"/>
    <property type="evidence" value="ECO:0007669"/>
    <property type="project" value="UniProtKB-KW"/>
</dbReference>
<organism evidence="7 10">
    <name type="scientific">Pediococcus parvulus</name>
    <dbReference type="NCBI Taxonomy" id="54062"/>
    <lineage>
        <taxon>Bacteria</taxon>
        <taxon>Bacillati</taxon>
        <taxon>Bacillota</taxon>
        <taxon>Bacilli</taxon>
        <taxon>Lactobacillales</taxon>
        <taxon>Lactobacillaceae</taxon>
        <taxon>Pediococcus</taxon>
    </lineage>
</organism>
<dbReference type="Proteomes" id="UP000077280">
    <property type="component" value="Unassembled WGS sequence"/>
</dbReference>
<accession>A0A176TGY2</accession>
<comment type="caution">
    <text evidence="7">The sequence shown here is derived from an EMBL/GenBank/DDBJ whole genome shotgun (WGS) entry which is preliminary data.</text>
</comment>
<dbReference type="SUPFAM" id="SSF88946">
    <property type="entry name" value="Sigma2 domain of RNA polymerase sigma factors"/>
    <property type="match status" value="1"/>
</dbReference>
<keyword evidence="2" id="KW-0805">Transcription regulation</keyword>
<dbReference type="NCBIfam" id="TIGR02937">
    <property type="entry name" value="sigma70-ECF"/>
    <property type="match status" value="1"/>
</dbReference>
<dbReference type="Gene3D" id="1.10.10.10">
    <property type="entry name" value="Winged helix-like DNA-binding domain superfamily/Winged helix DNA-binding domain"/>
    <property type="match status" value="1"/>
</dbReference>
<evidence type="ECO:0000259" key="5">
    <source>
        <dbReference type="Pfam" id="PF04542"/>
    </source>
</evidence>